<dbReference type="EMBL" id="JAFIRN010000002">
    <property type="protein sequence ID" value="KAG5854174.1"/>
    <property type="molecule type" value="Genomic_DNA"/>
</dbReference>
<name>A0A9D3S3K7_ANGAN</name>
<evidence type="ECO:0000313" key="5">
    <source>
        <dbReference type="Proteomes" id="UP001044222"/>
    </source>
</evidence>
<dbReference type="PANTHER" id="PTHR12015">
    <property type="entry name" value="SMALL INDUCIBLE CYTOKINE A"/>
    <property type="match status" value="1"/>
</dbReference>
<dbReference type="InterPro" id="IPR036048">
    <property type="entry name" value="Interleukin_8-like_sf"/>
</dbReference>
<evidence type="ECO:0000256" key="1">
    <source>
        <dbReference type="ARBA" id="ARBA00010868"/>
    </source>
</evidence>
<proteinExistence type="inferred from homology"/>
<dbReference type="Gene3D" id="2.40.50.40">
    <property type="match status" value="1"/>
</dbReference>
<dbReference type="Proteomes" id="UP001044222">
    <property type="component" value="Unassembled WGS sequence"/>
</dbReference>
<sequence length="74" mass="8300">MNRGRVNECCVAFKTMRIPLAIVDSFYKTSSSCHISAIVFVTKRGRHICVDPSASWVRNHVAVMDSAPQPLHQQ</sequence>
<dbReference type="GO" id="GO:0005615">
    <property type="term" value="C:extracellular space"/>
    <property type="evidence" value="ECO:0007669"/>
    <property type="project" value="UniProtKB-KW"/>
</dbReference>
<dbReference type="GO" id="GO:0008009">
    <property type="term" value="F:chemokine activity"/>
    <property type="evidence" value="ECO:0007669"/>
    <property type="project" value="InterPro"/>
</dbReference>
<evidence type="ECO:0000259" key="3">
    <source>
        <dbReference type="SMART" id="SM00199"/>
    </source>
</evidence>
<keyword evidence="2" id="KW-0202">Cytokine</keyword>
<evidence type="ECO:0000256" key="2">
    <source>
        <dbReference type="ARBA" id="ARBA00022514"/>
    </source>
</evidence>
<evidence type="ECO:0000313" key="4">
    <source>
        <dbReference type="EMBL" id="KAG5854174.1"/>
    </source>
</evidence>
<keyword evidence="5" id="KW-1185">Reference proteome</keyword>
<dbReference type="InterPro" id="IPR001811">
    <property type="entry name" value="Chemokine_IL8-like_dom"/>
</dbReference>
<organism evidence="4 5">
    <name type="scientific">Anguilla anguilla</name>
    <name type="common">European freshwater eel</name>
    <name type="synonym">Muraena anguilla</name>
    <dbReference type="NCBI Taxonomy" id="7936"/>
    <lineage>
        <taxon>Eukaryota</taxon>
        <taxon>Metazoa</taxon>
        <taxon>Chordata</taxon>
        <taxon>Craniata</taxon>
        <taxon>Vertebrata</taxon>
        <taxon>Euteleostomi</taxon>
        <taxon>Actinopterygii</taxon>
        <taxon>Neopterygii</taxon>
        <taxon>Teleostei</taxon>
        <taxon>Anguilliformes</taxon>
        <taxon>Anguillidae</taxon>
        <taxon>Anguilla</taxon>
    </lineage>
</organism>
<dbReference type="SUPFAM" id="SSF54117">
    <property type="entry name" value="Interleukin 8-like chemokines"/>
    <property type="match status" value="1"/>
</dbReference>
<dbReference type="CDD" id="cd00272">
    <property type="entry name" value="Chemokine_CC"/>
    <property type="match status" value="1"/>
</dbReference>
<gene>
    <name evidence="4" type="ORF">ANANG_G00034870</name>
</gene>
<dbReference type="FunFam" id="2.40.50.40:FF:000002">
    <property type="entry name" value="C-C motif chemokine"/>
    <property type="match status" value="1"/>
</dbReference>
<comment type="caution">
    <text evidence="4">The sequence shown here is derived from an EMBL/GenBank/DDBJ whole genome shotgun (WGS) entry which is preliminary data.</text>
</comment>
<comment type="similarity">
    <text evidence="1">Belongs to the intercrine beta (chemokine CC) family.</text>
</comment>
<accession>A0A9D3S3K7</accession>
<dbReference type="Pfam" id="PF00048">
    <property type="entry name" value="IL8"/>
    <property type="match status" value="1"/>
</dbReference>
<dbReference type="InterPro" id="IPR039809">
    <property type="entry name" value="Chemokine_b/g/d"/>
</dbReference>
<dbReference type="AlphaFoldDB" id="A0A9D3S3K7"/>
<reference evidence="4" key="1">
    <citation type="submission" date="2021-01" db="EMBL/GenBank/DDBJ databases">
        <title>A chromosome-scale assembly of European eel, Anguilla anguilla.</title>
        <authorList>
            <person name="Henkel C."/>
            <person name="Jong-Raadsen S.A."/>
            <person name="Dufour S."/>
            <person name="Weltzien F.-A."/>
            <person name="Palstra A.P."/>
            <person name="Pelster B."/>
            <person name="Spaink H.P."/>
            <person name="Van Den Thillart G.E."/>
            <person name="Jansen H."/>
            <person name="Zahm M."/>
            <person name="Klopp C."/>
            <person name="Cedric C."/>
            <person name="Louis A."/>
            <person name="Berthelot C."/>
            <person name="Parey E."/>
            <person name="Roest Crollius H."/>
            <person name="Montfort J."/>
            <person name="Robinson-Rechavi M."/>
            <person name="Bucao C."/>
            <person name="Bouchez O."/>
            <person name="Gislard M."/>
            <person name="Lluch J."/>
            <person name="Milhes M."/>
            <person name="Lampietro C."/>
            <person name="Lopez Roques C."/>
            <person name="Donnadieu C."/>
            <person name="Braasch I."/>
            <person name="Desvignes T."/>
            <person name="Postlethwait J."/>
            <person name="Bobe J."/>
            <person name="Guiguen Y."/>
            <person name="Dirks R."/>
        </authorList>
    </citation>
    <scope>NUCLEOTIDE SEQUENCE</scope>
    <source>
        <strain evidence="4">Tag_6206</strain>
        <tissue evidence="4">Liver</tissue>
    </source>
</reference>
<feature type="domain" description="Chemokine interleukin-8-like" evidence="3">
    <location>
        <begin position="6"/>
        <end position="64"/>
    </location>
</feature>
<dbReference type="SMART" id="SM00199">
    <property type="entry name" value="SCY"/>
    <property type="match status" value="1"/>
</dbReference>
<protein>
    <recommendedName>
        <fullName evidence="3">Chemokine interleukin-8-like domain-containing protein</fullName>
    </recommendedName>
</protein>
<dbReference type="GO" id="GO:0006955">
    <property type="term" value="P:immune response"/>
    <property type="evidence" value="ECO:0007669"/>
    <property type="project" value="InterPro"/>
</dbReference>